<dbReference type="Pfam" id="PF08969">
    <property type="entry name" value="USP8_dimer"/>
    <property type="match status" value="1"/>
</dbReference>
<dbReference type="GO" id="GO:0070536">
    <property type="term" value="P:protein K63-linked deubiquitination"/>
    <property type="evidence" value="ECO:0007669"/>
    <property type="project" value="InterPro"/>
</dbReference>
<feature type="domain" description="MPN" evidence="10">
    <location>
        <begin position="347"/>
        <end position="477"/>
    </location>
</feature>
<dbReference type="GO" id="GO:0061578">
    <property type="term" value="F:K63-linked deubiquitinase activity"/>
    <property type="evidence" value="ECO:0007669"/>
    <property type="project" value="InterPro"/>
</dbReference>
<gene>
    <name evidence="11" type="ORF">AMTR_s00057p00067120</name>
</gene>
<dbReference type="InterPro" id="IPR000555">
    <property type="entry name" value="JAMM/MPN+_dom"/>
</dbReference>
<dbReference type="InterPro" id="IPR037518">
    <property type="entry name" value="MPN"/>
</dbReference>
<dbReference type="CDD" id="cd08066">
    <property type="entry name" value="MPN_AMSH_like"/>
    <property type="match status" value="1"/>
</dbReference>
<dbReference type="KEGG" id="atr:18445101"/>
<dbReference type="SMART" id="SM00232">
    <property type="entry name" value="JAB_MPN"/>
    <property type="match status" value="1"/>
</dbReference>
<dbReference type="Gene3D" id="1.20.58.80">
    <property type="entry name" value="Phosphotransferase system, lactose/cellobiose-type IIA subunit"/>
    <property type="match status" value="1"/>
</dbReference>
<dbReference type="GO" id="GO:0046872">
    <property type="term" value="F:metal ion binding"/>
    <property type="evidence" value="ECO:0007669"/>
    <property type="project" value="UniProtKB-KW"/>
</dbReference>
<keyword evidence="7" id="KW-0862">Zinc</keyword>
<organism evidence="11 12">
    <name type="scientific">Amborella trichopoda</name>
    <dbReference type="NCBI Taxonomy" id="13333"/>
    <lineage>
        <taxon>Eukaryota</taxon>
        <taxon>Viridiplantae</taxon>
        <taxon>Streptophyta</taxon>
        <taxon>Embryophyta</taxon>
        <taxon>Tracheophyta</taxon>
        <taxon>Spermatophyta</taxon>
        <taxon>Magnoliopsida</taxon>
        <taxon>Amborellales</taxon>
        <taxon>Amborellaceae</taxon>
        <taxon>Amborella</taxon>
    </lineage>
</organism>
<keyword evidence="8" id="KW-0482">Metalloprotease</keyword>
<comment type="cofactor">
    <cofactor evidence="1">
        <name>Zn(2+)</name>
        <dbReference type="ChEBI" id="CHEBI:29105"/>
    </cofactor>
</comment>
<keyword evidence="12" id="KW-1185">Reference proteome</keyword>
<dbReference type="OMA" id="SKPAEEC"/>
<dbReference type="Proteomes" id="UP000017836">
    <property type="component" value="Unassembled WGS sequence"/>
</dbReference>
<dbReference type="GO" id="GO:0101005">
    <property type="term" value="F:deubiquitinase activity"/>
    <property type="evidence" value="ECO:0000318"/>
    <property type="project" value="GO_Central"/>
</dbReference>
<dbReference type="EMBL" id="KI392405">
    <property type="protein sequence ID" value="ERN16776.1"/>
    <property type="molecule type" value="Genomic_DNA"/>
</dbReference>
<dbReference type="GO" id="GO:0032511">
    <property type="term" value="P:late endosome to vacuole transport via multivesicular body sorting pathway"/>
    <property type="evidence" value="ECO:0000318"/>
    <property type="project" value="GO_Central"/>
</dbReference>
<dbReference type="AlphaFoldDB" id="U5CU06"/>
<keyword evidence="3" id="KW-0645">Protease</keyword>
<dbReference type="SUPFAM" id="SSF102712">
    <property type="entry name" value="JAB1/MPN domain"/>
    <property type="match status" value="1"/>
</dbReference>
<dbReference type="GO" id="GO:0006508">
    <property type="term" value="P:proteolysis"/>
    <property type="evidence" value="ECO:0007669"/>
    <property type="project" value="UniProtKB-KW"/>
</dbReference>
<dbReference type="PROSITE" id="PS50249">
    <property type="entry name" value="MPN"/>
    <property type="match status" value="1"/>
</dbReference>
<name>U5CU06_AMBTC</name>
<feature type="region of interest" description="Disordered" evidence="9">
    <location>
        <begin position="156"/>
        <end position="179"/>
    </location>
</feature>
<dbReference type="Gramene" id="ERN16776">
    <property type="protein sequence ID" value="ERN16776"/>
    <property type="gene ID" value="AMTR_s00057p00067120"/>
</dbReference>
<evidence type="ECO:0000256" key="2">
    <source>
        <dbReference type="ARBA" id="ARBA00010981"/>
    </source>
</evidence>
<dbReference type="InterPro" id="IPR044098">
    <property type="entry name" value="STAMBP/STALP-like_MPN"/>
</dbReference>
<evidence type="ECO:0000256" key="3">
    <source>
        <dbReference type="ARBA" id="ARBA00022670"/>
    </source>
</evidence>
<evidence type="ECO:0000256" key="8">
    <source>
        <dbReference type="ARBA" id="ARBA00023049"/>
    </source>
</evidence>
<dbReference type="OrthoDB" id="3640at2759"/>
<dbReference type="GO" id="GO:0005768">
    <property type="term" value="C:endosome"/>
    <property type="evidence" value="ECO:0000318"/>
    <property type="project" value="GO_Central"/>
</dbReference>
<keyword evidence="6" id="KW-0378">Hydrolase</keyword>
<evidence type="ECO:0000256" key="6">
    <source>
        <dbReference type="ARBA" id="ARBA00022801"/>
    </source>
</evidence>
<feature type="compositionally biased region" description="Polar residues" evidence="9">
    <location>
        <begin position="170"/>
        <end position="179"/>
    </location>
</feature>
<evidence type="ECO:0000256" key="7">
    <source>
        <dbReference type="ARBA" id="ARBA00022833"/>
    </source>
</evidence>
<evidence type="ECO:0000256" key="5">
    <source>
        <dbReference type="ARBA" id="ARBA00022786"/>
    </source>
</evidence>
<proteinExistence type="inferred from homology"/>
<dbReference type="MEROPS" id="M67.A06"/>
<dbReference type="GO" id="GO:0140492">
    <property type="term" value="F:metal-dependent deubiquitinase activity"/>
    <property type="evidence" value="ECO:0007669"/>
    <property type="project" value="InterPro"/>
</dbReference>
<evidence type="ECO:0000259" key="10">
    <source>
        <dbReference type="PROSITE" id="PS50249"/>
    </source>
</evidence>
<dbReference type="InterPro" id="IPR015063">
    <property type="entry name" value="USP8_dimer"/>
</dbReference>
<evidence type="ECO:0000313" key="11">
    <source>
        <dbReference type="EMBL" id="ERN16776.1"/>
    </source>
</evidence>
<comment type="similarity">
    <text evidence="2">Belongs to the peptidase M67C family.</text>
</comment>
<evidence type="ECO:0000256" key="4">
    <source>
        <dbReference type="ARBA" id="ARBA00022723"/>
    </source>
</evidence>
<keyword evidence="5" id="KW-0833">Ubl conjugation pathway</keyword>
<reference evidence="12" key="1">
    <citation type="journal article" date="2013" name="Science">
        <title>The Amborella genome and the evolution of flowering plants.</title>
        <authorList>
            <consortium name="Amborella Genome Project"/>
        </authorList>
    </citation>
    <scope>NUCLEOTIDE SEQUENCE [LARGE SCALE GENOMIC DNA]</scope>
</reference>
<dbReference type="Gene3D" id="3.40.140.10">
    <property type="entry name" value="Cytidine Deaminase, domain 2"/>
    <property type="match status" value="1"/>
</dbReference>
<dbReference type="eggNOG" id="KOG2880">
    <property type="taxonomic scope" value="Eukaryota"/>
</dbReference>
<dbReference type="PANTHER" id="PTHR12947">
    <property type="entry name" value="AMSH-LIKE PROTEASE"/>
    <property type="match status" value="1"/>
</dbReference>
<dbReference type="FunFam" id="3.40.140.10:FF:000024">
    <property type="entry name" value="AMSH-like ubiquitin thioesterase 3"/>
    <property type="match status" value="1"/>
</dbReference>
<evidence type="ECO:0000256" key="1">
    <source>
        <dbReference type="ARBA" id="ARBA00001947"/>
    </source>
</evidence>
<evidence type="ECO:0000313" key="12">
    <source>
        <dbReference type="Proteomes" id="UP000017836"/>
    </source>
</evidence>
<sequence>MKVYGRAINISASAPKLEVDNRISIRYYCRISDSLLRQARIFRGERNVIDLYIMLLRFSSLVSETIPCHRDYHLLLPREKILLNTKLLTALSELESLKPVVKRQIEELNEKEHGQIDTWGHHHEVTAKDPILSVEWPPLKVQSTFGHDLQQSHLGGRNTGSSHVLRKPTGVSQNGSTYTTGIDRPLSKLSLHLPCPKEETLSRHSILGPNGLHGSWQAPITGIRVHYPSNIDSTPIEVSGLNQTEECGSLAIKDGASEVNASIMDTVLSLDDGRRSNPSEVTCSVSTNDTVEVTVQSNITRQPSPPPVLAHVQDLDPIPPSKVADPMPGDAQLLSERLADPKRYMHLHISVNIMEEFLRLARSNTQKNLETCGVLAGSLKNRTFYVTALIIPKQESTSDTCQTSNEEEIYDVQDKQSLFSLGWIHTHPTQSCFMSSVDLHTHYSYQIMLPEAIAIVMAPTDTSRTHGIYHLSDPGGVSVIRNCPQRGFHSHQVPEGGGPIYECCSHVYMDTNLKFEVFDLR</sequence>
<dbReference type="STRING" id="13333.U5CU06"/>
<dbReference type="GO" id="GO:0016020">
    <property type="term" value="C:membrane"/>
    <property type="evidence" value="ECO:0000318"/>
    <property type="project" value="GO_Central"/>
</dbReference>
<accession>U5CU06</accession>
<dbReference type="HOGENOM" id="CLU_023304_5_0_1"/>
<evidence type="ECO:0000256" key="9">
    <source>
        <dbReference type="SAM" id="MobiDB-lite"/>
    </source>
</evidence>
<dbReference type="Pfam" id="PF01398">
    <property type="entry name" value="JAB"/>
    <property type="match status" value="1"/>
</dbReference>
<dbReference type="PANTHER" id="PTHR12947:SF18">
    <property type="entry name" value="AMSH-LIKE UBIQUITIN THIOESTERASE 3"/>
    <property type="match status" value="1"/>
</dbReference>
<protein>
    <recommendedName>
        <fullName evidence="10">MPN domain-containing protein</fullName>
    </recommendedName>
</protein>
<keyword evidence="4" id="KW-0479">Metal-binding</keyword>